<dbReference type="Gene3D" id="3.40.50.300">
    <property type="entry name" value="P-loop containing nucleotide triphosphate hydrolases"/>
    <property type="match status" value="1"/>
</dbReference>
<feature type="transmembrane region" description="Helical" evidence="2">
    <location>
        <begin position="27"/>
        <end position="50"/>
    </location>
</feature>
<feature type="domain" description="Torsin-1A C-terminal" evidence="3">
    <location>
        <begin position="197"/>
        <end position="251"/>
    </location>
</feature>
<dbReference type="GO" id="GO:0012505">
    <property type="term" value="C:endomembrane system"/>
    <property type="evidence" value="ECO:0007669"/>
    <property type="project" value="UniProtKB-ARBA"/>
</dbReference>
<evidence type="ECO:0000256" key="2">
    <source>
        <dbReference type="SAM" id="Phobius"/>
    </source>
</evidence>
<accession>A0AA85KHW1</accession>
<reference evidence="4" key="1">
    <citation type="submission" date="2022-06" db="EMBL/GenBank/DDBJ databases">
        <authorList>
            <person name="Berger JAMES D."/>
            <person name="Berger JAMES D."/>
        </authorList>
    </citation>
    <scope>NUCLEOTIDE SEQUENCE [LARGE SCALE GENOMIC DNA]</scope>
</reference>
<evidence type="ECO:0000256" key="1">
    <source>
        <dbReference type="ARBA" id="ARBA00006235"/>
    </source>
</evidence>
<dbReference type="PANTHER" id="PTHR10760">
    <property type="entry name" value="TORSIN"/>
    <property type="match status" value="1"/>
</dbReference>
<proteinExistence type="inferred from homology"/>
<dbReference type="GO" id="GO:0071218">
    <property type="term" value="P:cellular response to misfolded protein"/>
    <property type="evidence" value="ECO:0007669"/>
    <property type="project" value="TreeGrafter"/>
</dbReference>
<organism evidence="4 5">
    <name type="scientific">Trichobilharzia regenti</name>
    <name type="common">Nasal bird schistosome</name>
    <dbReference type="NCBI Taxonomy" id="157069"/>
    <lineage>
        <taxon>Eukaryota</taxon>
        <taxon>Metazoa</taxon>
        <taxon>Spiralia</taxon>
        <taxon>Lophotrochozoa</taxon>
        <taxon>Platyhelminthes</taxon>
        <taxon>Trematoda</taxon>
        <taxon>Digenea</taxon>
        <taxon>Strigeidida</taxon>
        <taxon>Schistosomatoidea</taxon>
        <taxon>Schistosomatidae</taxon>
        <taxon>Trichobilharzia</taxon>
    </lineage>
</organism>
<keyword evidence="2" id="KW-1133">Transmembrane helix</keyword>
<dbReference type="GO" id="GO:0005524">
    <property type="term" value="F:ATP binding"/>
    <property type="evidence" value="ECO:0007669"/>
    <property type="project" value="InterPro"/>
</dbReference>
<dbReference type="GO" id="GO:0016887">
    <property type="term" value="F:ATP hydrolysis activity"/>
    <property type="evidence" value="ECO:0007669"/>
    <property type="project" value="InterPro"/>
</dbReference>
<dbReference type="GO" id="GO:0005737">
    <property type="term" value="C:cytoplasm"/>
    <property type="evidence" value="ECO:0007669"/>
    <property type="project" value="UniProtKB-ARBA"/>
</dbReference>
<evidence type="ECO:0000259" key="3">
    <source>
        <dbReference type="Pfam" id="PF21376"/>
    </source>
</evidence>
<dbReference type="Proteomes" id="UP000050795">
    <property type="component" value="Unassembled WGS sequence"/>
</dbReference>
<dbReference type="InterPro" id="IPR027417">
    <property type="entry name" value="P-loop_NTPase"/>
</dbReference>
<dbReference type="WBParaSite" id="TREG1_88980.2">
    <property type="protein sequence ID" value="TREG1_88980.2"/>
    <property type="gene ID" value="TREG1_88980"/>
</dbReference>
<evidence type="ECO:0000313" key="4">
    <source>
        <dbReference type="Proteomes" id="UP000050795"/>
    </source>
</evidence>
<keyword evidence="2" id="KW-0472">Membrane</keyword>
<evidence type="ECO:0000313" key="5">
    <source>
        <dbReference type="WBParaSite" id="TREG1_88980.2"/>
    </source>
</evidence>
<protein>
    <recommendedName>
        <fullName evidence="3">Torsin-1A C-terminal domain-containing protein</fullName>
    </recommendedName>
</protein>
<dbReference type="AlphaFoldDB" id="A0AA85KHW1"/>
<dbReference type="SUPFAM" id="SSF52540">
    <property type="entry name" value="P-loop containing nucleoside triphosphate hydrolases"/>
    <property type="match status" value="1"/>
</dbReference>
<name>A0AA85KHW1_TRIRE</name>
<reference evidence="5" key="2">
    <citation type="submission" date="2023-11" db="UniProtKB">
        <authorList>
            <consortium name="WormBaseParasite"/>
        </authorList>
    </citation>
    <scope>IDENTIFICATION</scope>
</reference>
<keyword evidence="2" id="KW-0812">Transmembrane</keyword>
<dbReference type="Pfam" id="PF21376">
    <property type="entry name" value="TOR1A_C"/>
    <property type="match status" value="1"/>
</dbReference>
<sequence length="255" mass="29425">MKYGSTGSTENEGLSNRLKPWIWGHEVIQYIILWILWFYATNLTGGYINIHRVVKEILLSFLGIPEKCVTQERLYRELHAAVSECPTSIFVFDEMHNMPHGILDVLAPLLEIRESVEGVDFRRSVFLFLSNAGGNYINRRTYEHLVSGKKREDLRYTDIDRVLAKSAFNNEGGLQYSELITKHLITAVVPFLPLQPTHVRDCIKDVAKKRNVTFSEDMVQFVLDELEWAPEGSKFFSVSGCKRVYEKVGFYIQQL</sequence>
<dbReference type="InterPro" id="IPR049337">
    <property type="entry name" value="TOR1A_C"/>
</dbReference>
<keyword evidence="4" id="KW-1185">Reference proteome</keyword>
<dbReference type="InterPro" id="IPR010448">
    <property type="entry name" value="Torsin"/>
</dbReference>
<comment type="similarity">
    <text evidence="1">Belongs to the ClpA/ClpB family. Torsin subfamily.</text>
</comment>
<dbReference type="PANTHER" id="PTHR10760:SF2">
    <property type="entry name" value="LD13476P-RELATED"/>
    <property type="match status" value="1"/>
</dbReference>